<dbReference type="Pfam" id="PF02518">
    <property type="entry name" value="HATPase_c"/>
    <property type="match status" value="1"/>
</dbReference>
<keyword evidence="4" id="KW-1003">Cell membrane</keyword>
<evidence type="ECO:0000256" key="11">
    <source>
        <dbReference type="ARBA" id="ARBA00022989"/>
    </source>
</evidence>
<evidence type="ECO:0000256" key="9">
    <source>
        <dbReference type="ARBA" id="ARBA00022777"/>
    </source>
</evidence>
<evidence type="ECO:0000259" key="15">
    <source>
        <dbReference type="PROSITE" id="PS50109"/>
    </source>
</evidence>
<dbReference type="SMART" id="SM00388">
    <property type="entry name" value="HisKA"/>
    <property type="match status" value="1"/>
</dbReference>
<proteinExistence type="predicted"/>
<evidence type="ECO:0000256" key="4">
    <source>
        <dbReference type="ARBA" id="ARBA00022475"/>
    </source>
</evidence>
<dbReference type="InterPro" id="IPR003594">
    <property type="entry name" value="HATPase_dom"/>
</dbReference>
<keyword evidence="5" id="KW-0597">Phosphoprotein</keyword>
<comment type="caution">
    <text evidence="17">The sequence shown here is derived from an EMBL/GenBank/DDBJ whole genome shotgun (WGS) entry which is preliminary data.</text>
</comment>
<evidence type="ECO:0000256" key="10">
    <source>
        <dbReference type="ARBA" id="ARBA00022840"/>
    </source>
</evidence>
<feature type="domain" description="HAMP" evidence="16">
    <location>
        <begin position="169"/>
        <end position="221"/>
    </location>
</feature>
<keyword evidence="14" id="KW-0472">Membrane</keyword>
<dbReference type="GO" id="GO:0005524">
    <property type="term" value="F:ATP binding"/>
    <property type="evidence" value="ECO:0007669"/>
    <property type="project" value="UniProtKB-KW"/>
</dbReference>
<evidence type="ECO:0000259" key="16">
    <source>
        <dbReference type="PROSITE" id="PS50885"/>
    </source>
</evidence>
<dbReference type="GO" id="GO:0005886">
    <property type="term" value="C:plasma membrane"/>
    <property type="evidence" value="ECO:0007669"/>
    <property type="project" value="UniProtKB-SubCell"/>
</dbReference>
<dbReference type="InterPro" id="IPR036097">
    <property type="entry name" value="HisK_dim/P_sf"/>
</dbReference>
<dbReference type="InterPro" id="IPR050980">
    <property type="entry name" value="2C_sensor_his_kinase"/>
</dbReference>
<evidence type="ECO:0000256" key="3">
    <source>
        <dbReference type="ARBA" id="ARBA00012438"/>
    </source>
</evidence>
<dbReference type="PANTHER" id="PTHR44936:SF9">
    <property type="entry name" value="SENSOR PROTEIN CREC"/>
    <property type="match status" value="1"/>
</dbReference>
<feature type="transmembrane region" description="Helical" evidence="14">
    <location>
        <begin position="142"/>
        <end position="164"/>
    </location>
</feature>
<reference evidence="17" key="1">
    <citation type="submission" date="2016-08" db="EMBL/GenBank/DDBJ databases">
        <title>Sequencing, Assembly and Comparative Genomics of S. aureofaciens ATCC 10762.</title>
        <authorList>
            <person name="Gradnigo J.S."/>
            <person name="Johnson N."/>
            <person name="Somerville G.A."/>
        </authorList>
    </citation>
    <scope>NUCLEOTIDE SEQUENCE [LARGE SCALE GENOMIC DNA]</scope>
    <source>
        <strain evidence="17">ATCC 10762</strain>
    </source>
</reference>
<dbReference type="Gene3D" id="3.30.565.10">
    <property type="entry name" value="Histidine kinase-like ATPase, C-terminal domain"/>
    <property type="match status" value="1"/>
</dbReference>
<dbReference type="CDD" id="cd06225">
    <property type="entry name" value="HAMP"/>
    <property type="match status" value="1"/>
</dbReference>
<dbReference type="Pfam" id="PF00512">
    <property type="entry name" value="HisKA"/>
    <property type="match status" value="1"/>
</dbReference>
<protein>
    <recommendedName>
        <fullName evidence="3">histidine kinase</fullName>
        <ecNumber evidence="3">2.7.13.3</ecNumber>
    </recommendedName>
</protein>
<dbReference type="GO" id="GO:0000155">
    <property type="term" value="F:phosphorelay sensor kinase activity"/>
    <property type="evidence" value="ECO:0007669"/>
    <property type="project" value="InterPro"/>
</dbReference>
<dbReference type="EMBL" id="JPRF03000012">
    <property type="protein sequence ID" value="OEV38844.1"/>
    <property type="molecule type" value="Genomic_DNA"/>
</dbReference>
<dbReference type="InterPro" id="IPR003661">
    <property type="entry name" value="HisK_dim/P_dom"/>
</dbReference>
<dbReference type="Pfam" id="PF00672">
    <property type="entry name" value="HAMP"/>
    <property type="match status" value="1"/>
</dbReference>
<comment type="catalytic activity">
    <reaction evidence="1">
        <text>ATP + protein L-histidine = ADP + protein N-phospho-L-histidine.</text>
        <dbReference type="EC" id="2.7.13.3"/>
    </reaction>
</comment>
<dbReference type="Gene3D" id="1.10.287.130">
    <property type="match status" value="1"/>
</dbReference>
<evidence type="ECO:0000256" key="1">
    <source>
        <dbReference type="ARBA" id="ARBA00000085"/>
    </source>
</evidence>
<dbReference type="InterPro" id="IPR003660">
    <property type="entry name" value="HAMP_dom"/>
</dbReference>
<dbReference type="SMART" id="SM00304">
    <property type="entry name" value="HAMP"/>
    <property type="match status" value="1"/>
</dbReference>
<evidence type="ECO:0000256" key="12">
    <source>
        <dbReference type="ARBA" id="ARBA00023012"/>
    </source>
</evidence>
<keyword evidence="11 14" id="KW-1133">Transmembrane helix</keyword>
<dbReference type="PANTHER" id="PTHR44936">
    <property type="entry name" value="SENSOR PROTEIN CREC"/>
    <property type="match status" value="1"/>
</dbReference>
<dbReference type="PROSITE" id="PS50885">
    <property type="entry name" value="HAMP"/>
    <property type="match status" value="1"/>
</dbReference>
<evidence type="ECO:0000256" key="14">
    <source>
        <dbReference type="SAM" id="Phobius"/>
    </source>
</evidence>
<dbReference type="Proteomes" id="UP000037395">
    <property type="component" value="Unassembled WGS sequence"/>
</dbReference>
<keyword evidence="12" id="KW-0902">Two-component regulatory system</keyword>
<dbReference type="PROSITE" id="PS50109">
    <property type="entry name" value="HIS_KIN"/>
    <property type="match status" value="1"/>
</dbReference>
<feature type="domain" description="Histidine kinase" evidence="15">
    <location>
        <begin position="229"/>
        <end position="429"/>
    </location>
</feature>
<evidence type="ECO:0000256" key="5">
    <source>
        <dbReference type="ARBA" id="ARBA00022553"/>
    </source>
</evidence>
<feature type="compositionally biased region" description="Basic residues" evidence="13">
    <location>
        <begin position="445"/>
        <end position="457"/>
    </location>
</feature>
<keyword evidence="9 17" id="KW-0418">Kinase</keyword>
<dbReference type="SMART" id="SM00387">
    <property type="entry name" value="HATPase_c"/>
    <property type="match status" value="1"/>
</dbReference>
<evidence type="ECO:0000256" key="6">
    <source>
        <dbReference type="ARBA" id="ARBA00022679"/>
    </source>
</evidence>
<evidence type="ECO:0000256" key="8">
    <source>
        <dbReference type="ARBA" id="ARBA00022741"/>
    </source>
</evidence>
<comment type="subcellular location">
    <subcellularLocation>
        <location evidence="2">Cell membrane</location>
        <topology evidence="2">Multi-pass membrane protein</topology>
    </subcellularLocation>
</comment>
<evidence type="ECO:0000256" key="7">
    <source>
        <dbReference type="ARBA" id="ARBA00022692"/>
    </source>
</evidence>
<feature type="region of interest" description="Disordered" evidence="13">
    <location>
        <begin position="430"/>
        <end position="457"/>
    </location>
</feature>
<dbReference type="CDD" id="cd00082">
    <property type="entry name" value="HisKA"/>
    <property type="match status" value="1"/>
</dbReference>
<dbReference type="SUPFAM" id="SSF47384">
    <property type="entry name" value="Homodimeric domain of signal transducing histidine kinase"/>
    <property type="match status" value="1"/>
</dbReference>
<name>A0A1E7NDU6_KITAU</name>
<dbReference type="InterPro" id="IPR005467">
    <property type="entry name" value="His_kinase_dom"/>
</dbReference>
<dbReference type="AlphaFoldDB" id="A0A1E7NDU6"/>
<organism evidence="17 18">
    <name type="scientific">Kitasatospora aureofaciens</name>
    <name type="common">Streptomyces aureofaciens</name>
    <dbReference type="NCBI Taxonomy" id="1894"/>
    <lineage>
        <taxon>Bacteria</taxon>
        <taxon>Bacillati</taxon>
        <taxon>Actinomycetota</taxon>
        <taxon>Actinomycetes</taxon>
        <taxon>Kitasatosporales</taxon>
        <taxon>Streptomycetaceae</taxon>
        <taxon>Kitasatospora</taxon>
    </lineage>
</organism>
<evidence type="ECO:0000256" key="13">
    <source>
        <dbReference type="SAM" id="MobiDB-lite"/>
    </source>
</evidence>
<sequence length="457" mass="47305">MRGALARFAFAVATMVALAFLIPLALTVREFARDRAFAEAERQAAAIEPVLVVTTDQVALTRALASTPVGAAGRIAVHLPSGAVIGTAHAGGEQFDTAVRQGRAFTARVAGGYAVLQPVVLDPGSVAVVEVYLLDGDLRRGLGTVWSVLGGVAVVLITLSSLVADRLAARLVGATRHLAGAARTLGAGNLDVRVDAQGPYELREVGLAFNAMAGRMVQMITAEREFAADLSHRLRTPVTALRLNAAALDGGPVADQTRQVVAWLEREVDLVINTARAGGAGREAAECDAADVLAERMAFWSALAEDQERRWHFSGPGEPVPVPVAQSEFAAAVDAALGNVFRHTGEGTEFSVTLHAGNGTAVILVADAGPGISAPEVALRRGQGTRREGSTGLGLDIVRRMAEGAGGGMRIERSALGGAQVHIWLPSGAGAARTTGTSSDAAPAARRRGGRRAARGR</sequence>
<keyword evidence="10" id="KW-0067">ATP-binding</keyword>
<keyword evidence="7 14" id="KW-0812">Transmembrane</keyword>
<keyword evidence="18" id="KW-1185">Reference proteome</keyword>
<keyword evidence="8" id="KW-0547">Nucleotide-binding</keyword>
<dbReference type="EC" id="2.7.13.3" evidence="3"/>
<accession>A0A1E7NDU6</accession>
<feature type="transmembrane region" description="Helical" evidence="14">
    <location>
        <begin position="6"/>
        <end position="26"/>
    </location>
</feature>
<evidence type="ECO:0000313" key="18">
    <source>
        <dbReference type="Proteomes" id="UP000037395"/>
    </source>
</evidence>
<dbReference type="SUPFAM" id="SSF55874">
    <property type="entry name" value="ATPase domain of HSP90 chaperone/DNA topoisomerase II/histidine kinase"/>
    <property type="match status" value="1"/>
</dbReference>
<gene>
    <name evidence="17" type="ORF">HS99_0019460</name>
</gene>
<keyword evidence="6" id="KW-0808">Transferase</keyword>
<evidence type="ECO:0000313" key="17">
    <source>
        <dbReference type="EMBL" id="OEV38844.1"/>
    </source>
</evidence>
<evidence type="ECO:0000256" key="2">
    <source>
        <dbReference type="ARBA" id="ARBA00004651"/>
    </source>
</evidence>
<dbReference type="InterPro" id="IPR036890">
    <property type="entry name" value="HATPase_C_sf"/>
</dbReference>